<sequence length="145" mass="16025">MTADTGADDDSAAGDERTASPSPGSEEAGVDAEVNELREELDALRTRIDEKTVHRDDIREELRRYVRKRQRRGHATGWGPYLVLLYGTAMTIGAFYYLNNWAAVAAMLVVWLSTLGLYVFMVVLGSFLAAGRKAAGLADLARKFR</sequence>
<reference evidence="3 4" key="1">
    <citation type="submission" date="2020-07" db="EMBL/GenBank/DDBJ databases">
        <title>Halosimplex pelagicum sp. nov. and Halosimplex rubrum sp. nov., isolated from salted brown alga Laminaria, and emended description of the genus Halosimplex.</title>
        <authorList>
            <person name="Cui H."/>
        </authorList>
    </citation>
    <scope>NUCLEOTIDE SEQUENCE [LARGE SCALE GENOMIC DNA]</scope>
    <source>
        <strain evidence="3 4">R27</strain>
    </source>
</reference>
<proteinExistence type="predicted"/>
<evidence type="ECO:0000256" key="2">
    <source>
        <dbReference type="SAM" id="Phobius"/>
    </source>
</evidence>
<dbReference type="Proteomes" id="UP000509667">
    <property type="component" value="Chromosome"/>
</dbReference>
<name>A0A7D5TB19_9EURY</name>
<dbReference type="RefSeq" id="WP_179910060.1">
    <property type="nucleotide sequence ID" value="NZ_CP058910.1"/>
</dbReference>
<evidence type="ECO:0000313" key="3">
    <source>
        <dbReference type="EMBL" id="QLH76116.1"/>
    </source>
</evidence>
<dbReference type="AlphaFoldDB" id="A0A7D5TB19"/>
<feature type="transmembrane region" description="Helical" evidence="2">
    <location>
        <begin position="104"/>
        <end position="130"/>
    </location>
</feature>
<feature type="region of interest" description="Disordered" evidence="1">
    <location>
        <begin position="1"/>
        <end position="32"/>
    </location>
</feature>
<feature type="compositionally biased region" description="Acidic residues" evidence="1">
    <location>
        <begin position="1"/>
        <end position="13"/>
    </location>
</feature>
<dbReference type="GeneID" id="56076560"/>
<dbReference type="KEGG" id="hrr:HZS55_01815"/>
<gene>
    <name evidence="3" type="ORF">HZS55_01815</name>
</gene>
<accession>A0A7D5TB19</accession>
<organism evidence="3 4">
    <name type="scientific">Halosimplex rubrum</name>
    <dbReference type="NCBI Taxonomy" id="869889"/>
    <lineage>
        <taxon>Archaea</taxon>
        <taxon>Methanobacteriati</taxon>
        <taxon>Methanobacteriota</taxon>
        <taxon>Stenosarchaea group</taxon>
        <taxon>Halobacteria</taxon>
        <taxon>Halobacteriales</taxon>
        <taxon>Haloarculaceae</taxon>
        <taxon>Halosimplex</taxon>
    </lineage>
</organism>
<keyword evidence="4" id="KW-1185">Reference proteome</keyword>
<dbReference type="OrthoDB" id="202693at2157"/>
<evidence type="ECO:0000313" key="4">
    <source>
        <dbReference type="Proteomes" id="UP000509667"/>
    </source>
</evidence>
<feature type="transmembrane region" description="Helical" evidence="2">
    <location>
        <begin position="78"/>
        <end position="98"/>
    </location>
</feature>
<protein>
    <submittedName>
        <fullName evidence="3">Ribonuclease BN</fullName>
    </submittedName>
</protein>
<dbReference type="EMBL" id="CP058910">
    <property type="protein sequence ID" value="QLH76116.1"/>
    <property type="molecule type" value="Genomic_DNA"/>
</dbReference>
<keyword evidence="2" id="KW-0812">Transmembrane</keyword>
<keyword evidence="2" id="KW-0472">Membrane</keyword>
<evidence type="ECO:0000256" key="1">
    <source>
        <dbReference type="SAM" id="MobiDB-lite"/>
    </source>
</evidence>
<keyword evidence="2" id="KW-1133">Transmembrane helix</keyword>